<sequence>MDLFLTTGLVGRLAWLVGNGVEARRRTIERWAADPPSSVFEPGRPPFFYALVGPPTVAATAGALVRHRRDPVVGASALATALASAVSVVLVRTVVLPLREAATEQDRLVARWFVLNRARMAAVGVAVVADICVMARR</sequence>
<dbReference type="RefSeq" id="WP_337698155.1">
    <property type="nucleotide sequence ID" value="NZ_JBBEGN010000025.1"/>
</dbReference>
<keyword evidence="1" id="KW-1133">Transmembrane helix</keyword>
<proteinExistence type="predicted"/>
<feature type="transmembrane region" description="Helical" evidence="1">
    <location>
        <begin position="77"/>
        <end position="98"/>
    </location>
</feature>
<feature type="transmembrane region" description="Helical" evidence="1">
    <location>
        <begin position="47"/>
        <end position="65"/>
    </location>
</feature>
<keyword evidence="1" id="KW-0472">Membrane</keyword>
<keyword evidence="3" id="KW-1185">Reference proteome</keyword>
<dbReference type="Proteomes" id="UP001385809">
    <property type="component" value="Unassembled WGS sequence"/>
</dbReference>
<accession>A0ABU8MW82</accession>
<evidence type="ECO:0000313" key="2">
    <source>
        <dbReference type="EMBL" id="MEJ2871584.1"/>
    </source>
</evidence>
<evidence type="ECO:0000256" key="1">
    <source>
        <dbReference type="SAM" id="Phobius"/>
    </source>
</evidence>
<evidence type="ECO:0008006" key="4">
    <source>
        <dbReference type="Google" id="ProtNLM"/>
    </source>
</evidence>
<dbReference type="EMBL" id="JBBEGN010000025">
    <property type="protein sequence ID" value="MEJ2871584.1"/>
    <property type="molecule type" value="Genomic_DNA"/>
</dbReference>
<reference evidence="2 3" key="1">
    <citation type="submission" date="2024-03" db="EMBL/GenBank/DDBJ databases">
        <title>Actinomycetospora sp. OC33-EN08, a novel actinomycete isolated from wild orchid (Aerides multiflora).</title>
        <authorList>
            <person name="Suriyachadkun C."/>
        </authorList>
    </citation>
    <scope>NUCLEOTIDE SEQUENCE [LARGE SCALE GENOMIC DNA]</scope>
    <source>
        <strain evidence="2 3">OC33-EN08</strain>
    </source>
</reference>
<keyword evidence="1" id="KW-0812">Transmembrane</keyword>
<evidence type="ECO:0000313" key="3">
    <source>
        <dbReference type="Proteomes" id="UP001385809"/>
    </source>
</evidence>
<protein>
    <recommendedName>
        <fullName evidence="4">DUF1772 domain-containing protein</fullName>
    </recommendedName>
</protein>
<gene>
    <name evidence="2" type="ORF">WCD74_27745</name>
</gene>
<name>A0ABU8MW82_9PSEU</name>
<organism evidence="2 3">
    <name type="scientific">Actinomycetospora aurantiaca</name>
    <dbReference type="NCBI Taxonomy" id="3129233"/>
    <lineage>
        <taxon>Bacteria</taxon>
        <taxon>Bacillati</taxon>
        <taxon>Actinomycetota</taxon>
        <taxon>Actinomycetes</taxon>
        <taxon>Pseudonocardiales</taxon>
        <taxon>Pseudonocardiaceae</taxon>
        <taxon>Actinomycetospora</taxon>
    </lineage>
</organism>
<comment type="caution">
    <text evidence="2">The sequence shown here is derived from an EMBL/GenBank/DDBJ whole genome shotgun (WGS) entry which is preliminary data.</text>
</comment>